<dbReference type="PANTHER" id="PTHR30146:SF109">
    <property type="entry name" value="HTH-TYPE TRANSCRIPTIONAL REGULATOR GALS"/>
    <property type="match status" value="1"/>
</dbReference>
<dbReference type="GO" id="GO:0003677">
    <property type="term" value="F:DNA binding"/>
    <property type="evidence" value="ECO:0007669"/>
    <property type="project" value="UniProtKB-KW"/>
</dbReference>
<gene>
    <name evidence="6" type="ORF">ACFO8M_09485</name>
</gene>
<evidence type="ECO:0000313" key="7">
    <source>
        <dbReference type="Proteomes" id="UP001595712"/>
    </source>
</evidence>
<keyword evidence="7" id="KW-1185">Reference proteome</keyword>
<keyword evidence="2 6" id="KW-0238">DNA-binding</keyword>
<dbReference type="SUPFAM" id="SSF47413">
    <property type="entry name" value="lambda repressor-like DNA-binding domains"/>
    <property type="match status" value="1"/>
</dbReference>
<keyword evidence="3" id="KW-0804">Transcription</keyword>
<dbReference type="Gene3D" id="3.40.50.2300">
    <property type="match status" value="2"/>
</dbReference>
<dbReference type="EMBL" id="JBHRWO010000009">
    <property type="protein sequence ID" value="MFC3492717.1"/>
    <property type="molecule type" value="Genomic_DNA"/>
</dbReference>
<dbReference type="PROSITE" id="PS50932">
    <property type="entry name" value="HTH_LACI_2"/>
    <property type="match status" value="1"/>
</dbReference>
<dbReference type="CDD" id="cd01574">
    <property type="entry name" value="PBP1_LacI"/>
    <property type="match status" value="1"/>
</dbReference>
<evidence type="ECO:0000256" key="1">
    <source>
        <dbReference type="ARBA" id="ARBA00023015"/>
    </source>
</evidence>
<dbReference type="InterPro" id="IPR010982">
    <property type="entry name" value="Lambda_DNA-bd_dom_sf"/>
</dbReference>
<sequence>MDVDAIGDGTPPAGGTPATGDQAAAAKPATIYDVARAAGVSHQTVSRFLKGYEGIRPHTREKVVKALAELKYQPNLTARSLKSGRSHRIAALTHEIDQVGPSRIVQGASVAAREAGYMLDIVTLDMTDDDAIQEAIGLITQLDIAGVLALASNDAMTEAFEQTEFRVPALLAVEEDDARTGHKTELSAVGFPSLIAYLAGLGHTSFLHIAGPRAWSSSRNRSRAYEGSLAERGLTSTGIVHGDWSAKSGYDAIMSIAEDLRATVVVAANDQMALGAMLALTELGLHVPEDVSVTGVDDIPEAAYFSPPLTTLRVDFAAQGRSVVRELLSRVDQTPPKRRAPALQTELVIRKSTTWAAGTAP</sequence>
<dbReference type="Proteomes" id="UP001595712">
    <property type="component" value="Unassembled WGS sequence"/>
</dbReference>
<dbReference type="SMART" id="SM00354">
    <property type="entry name" value="HTH_LACI"/>
    <property type="match status" value="1"/>
</dbReference>
<dbReference type="InterPro" id="IPR028082">
    <property type="entry name" value="Peripla_BP_I"/>
</dbReference>
<dbReference type="CDD" id="cd01392">
    <property type="entry name" value="HTH_LacI"/>
    <property type="match status" value="1"/>
</dbReference>
<dbReference type="Gene3D" id="1.10.260.40">
    <property type="entry name" value="lambda repressor-like DNA-binding domains"/>
    <property type="match status" value="1"/>
</dbReference>
<reference evidence="7" key="1">
    <citation type="journal article" date="2019" name="Int. J. Syst. Evol. Microbiol.">
        <title>The Global Catalogue of Microorganisms (GCM) 10K type strain sequencing project: providing services to taxonomists for standard genome sequencing and annotation.</title>
        <authorList>
            <consortium name="The Broad Institute Genomics Platform"/>
            <consortium name="The Broad Institute Genome Sequencing Center for Infectious Disease"/>
            <person name="Wu L."/>
            <person name="Ma J."/>
        </authorList>
    </citation>
    <scope>NUCLEOTIDE SEQUENCE [LARGE SCALE GENOMIC DNA]</scope>
    <source>
        <strain evidence="7">CGMCC 4.7396</strain>
    </source>
</reference>
<dbReference type="InterPro" id="IPR000843">
    <property type="entry name" value="HTH_LacI"/>
</dbReference>
<dbReference type="RefSeq" id="WP_387973845.1">
    <property type="nucleotide sequence ID" value="NZ_JBHRWO010000009.1"/>
</dbReference>
<evidence type="ECO:0000256" key="3">
    <source>
        <dbReference type="ARBA" id="ARBA00023163"/>
    </source>
</evidence>
<evidence type="ECO:0000256" key="4">
    <source>
        <dbReference type="SAM" id="MobiDB-lite"/>
    </source>
</evidence>
<evidence type="ECO:0000259" key="5">
    <source>
        <dbReference type="PROSITE" id="PS50932"/>
    </source>
</evidence>
<feature type="domain" description="HTH lacI-type" evidence="5">
    <location>
        <begin position="29"/>
        <end position="83"/>
    </location>
</feature>
<keyword evidence="1" id="KW-0805">Transcription regulation</keyword>
<feature type="region of interest" description="Disordered" evidence="4">
    <location>
        <begin position="1"/>
        <end position="22"/>
    </location>
</feature>
<protein>
    <submittedName>
        <fullName evidence="6">LacI family DNA-binding transcriptional regulator</fullName>
    </submittedName>
</protein>
<accession>A0ABV7PVV6</accession>
<dbReference type="SUPFAM" id="SSF53822">
    <property type="entry name" value="Periplasmic binding protein-like I"/>
    <property type="match status" value="1"/>
</dbReference>
<proteinExistence type="predicted"/>
<comment type="caution">
    <text evidence="6">The sequence shown here is derived from an EMBL/GenBank/DDBJ whole genome shotgun (WGS) entry which is preliminary data.</text>
</comment>
<evidence type="ECO:0000313" key="6">
    <source>
        <dbReference type="EMBL" id="MFC3492717.1"/>
    </source>
</evidence>
<organism evidence="6 7">
    <name type="scientific">Glycomyces rhizosphaerae</name>
    <dbReference type="NCBI Taxonomy" id="2054422"/>
    <lineage>
        <taxon>Bacteria</taxon>
        <taxon>Bacillati</taxon>
        <taxon>Actinomycetota</taxon>
        <taxon>Actinomycetes</taxon>
        <taxon>Glycomycetales</taxon>
        <taxon>Glycomycetaceae</taxon>
        <taxon>Glycomyces</taxon>
    </lineage>
</organism>
<dbReference type="InterPro" id="IPR046335">
    <property type="entry name" value="LacI/GalR-like_sensor"/>
</dbReference>
<evidence type="ECO:0000256" key="2">
    <source>
        <dbReference type="ARBA" id="ARBA00023125"/>
    </source>
</evidence>
<dbReference type="PANTHER" id="PTHR30146">
    <property type="entry name" value="LACI-RELATED TRANSCRIPTIONAL REPRESSOR"/>
    <property type="match status" value="1"/>
</dbReference>
<dbReference type="PROSITE" id="PS00356">
    <property type="entry name" value="HTH_LACI_1"/>
    <property type="match status" value="1"/>
</dbReference>
<dbReference type="Pfam" id="PF00356">
    <property type="entry name" value="LacI"/>
    <property type="match status" value="1"/>
</dbReference>
<name>A0ABV7PVV6_9ACTN</name>
<dbReference type="Pfam" id="PF13377">
    <property type="entry name" value="Peripla_BP_3"/>
    <property type="match status" value="1"/>
</dbReference>